<organism evidence="1 2">
    <name type="scientific">Psittacicella hinzii</name>
    <dbReference type="NCBI Taxonomy" id="2028575"/>
    <lineage>
        <taxon>Bacteria</taxon>
        <taxon>Pseudomonadati</taxon>
        <taxon>Pseudomonadota</taxon>
        <taxon>Gammaproteobacteria</taxon>
        <taxon>Pasteurellales</taxon>
        <taxon>Psittacicellaceae</taxon>
        <taxon>Psittacicella</taxon>
    </lineage>
</organism>
<dbReference type="Proteomes" id="UP000265691">
    <property type="component" value="Unassembled WGS sequence"/>
</dbReference>
<dbReference type="OrthoDB" id="5674692at2"/>
<comment type="caution">
    <text evidence="1">The sequence shown here is derived from an EMBL/GenBank/DDBJ whole genome shotgun (WGS) entry which is preliminary data.</text>
</comment>
<evidence type="ECO:0000313" key="1">
    <source>
        <dbReference type="EMBL" id="RIY33139.1"/>
    </source>
</evidence>
<dbReference type="EMBL" id="NRHC01000038">
    <property type="protein sequence ID" value="RIY33139.1"/>
    <property type="molecule type" value="Genomic_DNA"/>
</dbReference>
<evidence type="ECO:0000313" key="2">
    <source>
        <dbReference type="Proteomes" id="UP000265691"/>
    </source>
</evidence>
<proteinExistence type="predicted"/>
<dbReference type="RefSeq" id="WP_119524915.1">
    <property type="nucleotide sequence ID" value="NZ_NRHC01000038.1"/>
</dbReference>
<gene>
    <name evidence="1" type="ORF">CKF54_03585</name>
</gene>
<sequence>MYNAHLLDHKVLLNPIREEAIFSNPIHSRYLKLNANYLSLIIQSNIKQLLHYSVGNFNDLDLDFEQILAMLDDNIAEEVRLNTSFELDKEHLYLVNDFFSQLEDIQRCLDCLKIPLEKVSSNGVEYLEDKLEFYLGLISRYNTAFDFYTQEIDSDNFLFLQIKSVADIFYLLVASIDAYLGGKIEDLILMAQETSLFCLYYLRNFLEIVKEEHISLEDLSQEKVIDIELTRQWDVYRAIQNVVNGKLALKAMLEKVATIDEKAIKQYNKVLNQEFL</sequence>
<dbReference type="AlphaFoldDB" id="A0A3A1Y799"/>
<accession>A0A3A1Y799</accession>
<keyword evidence="2" id="KW-1185">Reference proteome</keyword>
<reference evidence="1 2" key="1">
    <citation type="submission" date="2017-08" db="EMBL/GenBank/DDBJ databases">
        <title>Reclassification of Bisgaard taxon 37 and 44.</title>
        <authorList>
            <person name="Christensen H."/>
        </authorList>
    </citation>
    <scope>NUCLEOTIDE SEQUENCE [LARGE SCALE GENOMIC DNA]</scope>
    <source>
        <strain evidence="1 2">B96_3</strain>
    </source>
</reference>
<name>A0A3A1Y799_9GAMM</name>
<protein>
    <submittedName>
        <fullName evidence="1">Uncharacterized protein</fullName>
    </submittedName>
</protein>